<feature type="domain" description="HNH nuclease" evidence="1">
    <location>
        <begin position="61"/>
        <end position="104"/>
    </location>
</feature>
<dbReference type="SUPFAM" id="SSF54060">
    <property type="entry name" value="His-Me finger endonucleases"/>
    <property type="match status" value="2"/>
</dbReference>
<accession>A7IWP5</accession>
<dbReference type="KEGG" id="vg:5659539"/>
<dbReference type="Proteomes" id="UP000202419">
    <property type="component" value="Segment"/>
</dbReference>
<dbReference type="Pfam" id="PF13392">
    <property type="entry name" value="HNH_3"/>
    <property type="match status" value="1"/>
</dbReference>
<evidence type="ECO:0000313" key="3">
    <source>
        <dbReference type="Proteomes" id="UP000202419"/>
    </source>
</evidence>
<dbReference type="InterPro" id="IPR003615">
    <property type="entry name" value="HNH_nuc"/>
</dbReference>
<proteinExistence type="predicted"/>
<dbReference type="OrthoDB" id="21336at10239"/>
<dbReference type="InterPro" id="IPR044925">
    <property type="entry name" value="His-Me_finger_sf"/>
</dbReference>
<protein>
    <submittedName>
        <fullName evidence="2">Uncharacterized protein B370L</fullName>
    </submittedName>
</protein>
<reference evidence="2 3" key="1">
    <citation type="journal article" date="2007" name="Virology">
        <title>Sequence and annotation of the 369-kb NY-2A and the 345-kb AR158 viruses that infect Chlorella NC64A.</title>
        <authorList>
            <person name="Fitzgerald L.A."/>
            <person name="Graves M.V."/>
            <person name="Li X."/>
            <person name="Feldblyum T."/>
            <person name="Nierman W.C."/>
            <person name="Van Etten J.L."/>
        </authorList>
    </citation>
    <scope>NUCLEOTIDE SEQUENCE [LARGE SCALE GENOMIC DNA]</scope>
    <source>
        <strain evidence="2 3">NY-2A</strain>
    </source>
</reference>
<dbReference type="RefSeq" id="YP_001497566.1">
    <property type="nucleotide sequence ID" value="NC_009898.1"/>
</dbReference>
<evidence type="ECO:0000259" key="1">
    <source>
        <dbReference type="Pfam" id="PF13392"/>
    </source>
</evidence>
<keyword evidence="3" id="KW-1185">Reference proteome</keyword>
<organism evidence="2 3">
    <name type="scientific">Paramecium bursaria Chlorella virus NY2A</name>
    <name type="common">PBCV-NY2A</name>
    <dbReference type="NCBI Taxonomy" id="46021"/>
    <lineage>
        <taxon>Viruses</taxon>
        <taxon>Varidnaviria</taxon>
        <taxon>Bamfordvirae</taxon>
        <taxon>Nucleocytoviricota</taxon>
        <taxon>Megaviricetes</taxon>
        <taxon>Algavirales</taxon>
        <taxon>Phycodnaviridae</taxon>
        <taxon>Chlorovirus</taxon>
        <taxon>Chlorovirus americanus</taxon>
    </lineage>
</organism>
<name>A7IWP5_PBCVN</name>
<dbReference type="EMBL" id="DQ491002">
    <property type="protein sequence ID" value="ABT14769.1"/>
    <property type="molecule type" value="Genomic_DNA"/>
</dbReference>
<sequence length="349" mass="40459">MKTVEYYGANGTHETYDKYTVDDIGVIRNKKTNEEKSQHTTKDGYKILGLFDNNGKQKTLKVHRIVASTFLGRPPTPAHTPDHKNRIRSDNTLDNIRWKDPSEQNTNREMPETLRSAFIVVRDGVEMTVKEWIDYLKDEKTNSGKKYTNGVIQYFAQRKRYGFSYKVFDDLPGEQWKEVIGSKKWEVSNKLRMKYKTKYAENVLDVTQISTRNGYPKISINGKEHYVHIVCFQAFNPEAYANMKPGELVRHEKDDRLDFQPEKLLVGTKSQNGFDAHDNGKFDGTNSARKPCVSYIEGVKEKEHISLSDAVRYLRENDWPKAIRSSIRDALNGKRKNGQRKTAYGRTWT</sequence>
<dbReference type="Gene3D" id="3.90.75.20">
    <property type="match status" value="2"/>
</dbReference>
<organismHost>
    <name type="scientific">Chlorella</name>
    <dbReference type="NCBI Taxonomy" id="3071"/>
</organismHost>
<dbReference type="GeneID" id="5659539"/>
<evidence type="ECO:0000313" key="2">
    <source>
        <dbReference type="EMBL" id="ABT14769.1"/>
    </source>
</evidence>
<gene>
    <name evidence="2" type="primary">B370L</name>
    <name evidence="2" type="ORF">NY2A_B370L</name>
</gene>